<accession>A0A4R7JVX9</accession>
<evidence type="ECO:0000313" key="2">
    <source>
        <dbReference type="Proteomes" id="UP000295830"/>
    </source>
</evidence>
<comment type="caution">
    <text evidence="1">The sequence shown here is derived from an EMBL/GenBank/DDBJ whole genome shotgun (WGS) entry which is preliminary data.</text>
</comment>
<reference evidence="1 2" key="1">
    <citation type="submission" date="2019-03" db="EMBL/GenBank/DDBJ databases">
        <title>Genomic Encyclopedia of Type Strains, Phase IV (KMG-IV): sequencing the most valuable type-strain genomes for metagenomic binning, comparative biology and taxonomic classification.</title>
        <authorList>
            <person name="Goeker M."/>
        </authorList>
    </citation>
    <scope>NUCLEOTIDE SEQUENCE [LARGE SCALE GENOMIC DNA]</scope>
    <source>
        <strain evidence="1 2">DSM 15505</strain>
    </source>
</reference>
<protein>
    <submittedName>
        <fullName evidence="1">Uncharacterized protein</fullName>
    </submittedName>
</protein>
<sequence>MRFYRTLLVLIVLPLVGVGCASYQSHYSVIEAATSSGKERKVRLTWRTAHYPSWHWRQDKATPIRMETQCSRRVWRIKDPGMEESCSTDSIGACGDPALDLDTDRELLDSTEHQCITVSDEKGSDRILELGERVEVTVSCYPRHTEIEMGDETANADYLRASVVPYNFRVRAAPLGSLTQRPPELDDSVCDLDE</sequence>
<name>A0A4R7JVX9_9GAMM</name>
<dbReference type="Proteomes" id="UP000295830">
    <property type="component" value="Unassembled WGS sequence"/>
</dbReference>
<organism evidence="1 2">
    <name type="scientific">Halospina denitrificans</name>
    <dbReference type="NCBI Taxonomy" id="332522"/>
    <lineage>
        <taxon>Bacteria</taxon>
        <taxon>Pseudomonadati</taxon>
        <taxon>Pseudomonadota</taxon>
        <taxon>Gammaproteobacteria</taxon>
        <taxon>Halospina</taxon>
    </lineage>
</organism>
<evidence type="ECO:0000313" key="1">
    <source>
        <dbReference type="EMBL" id="TDT41657.1"/>
    </source>
</evidence>
<dbReference type="AlphaFoldDB" id="A0A4R7JVX9"/>
<gene>
    <name evidence="1" type="ORF">DES49_1759</name>
</gene>
<dbReference type="EMBL" id="SOAX01000003">
    <property type="protein sequence ID" value="TDT41657.1"/>
    <property type="molecule type" value="Genomic_DNA"/>
</dbReference>
<keyword evidence="2" id="KW-1185">Reference proteome</keyword>
<dbReference type="PROSITE" id="PS51257">
    <property type="entry name" value="PROKAR_LIPOPROTEIN"/>
    <property type="match status" value="1"/>
</dbReference>
<proteinExistence type="predicted"/>